<reference evidence="21" key="2">
    <citation type="submission" date="2021-04" db="EMBL/GenBank/DDBJ databases">
        <authorList>
            <person name="Gilroy R."/>
        </authorList>
    </citation>
    <scope>NUCLEOTIDE SEQUENCE</scope>
    <source>
        <strain evidence="21">CHK169-2315</strain>
    </source>
</reference>
<dbReference type="AlphaFoldDB" id="A0A9D1PPI4"/>
<dbReference type="InterPro" id="IPR001264">
    <property type="entry name" value="Glyco_trans_51"/>
</dbReference>
<comment type="similarity">
    <text evidence="1">In the C-terminal section; belongs to the transpeptidase family.</text>
</comment>
<evidence type="ECO:0000256" key="13">
    <source>
        <dbReference type="ARBA" id="ARBA00023136"/>
    </source>
</evidence>
<evidence type="ECO:0000259" key="20">
    <source>
        <dbReference type="Pfam" id="PF00912"/>
    </source>
</evidence>
<feature type="domain" description="Penicillin-binding protein transpeptidase" evidence="19">
    <location>
        <begin position="352"/>
        <end position="608"/>
    </location>
</feature>
<comment type="catalytic activity">
    <reaction evidence="16">
        <text>Preferential cleavage: (Ac)2-L-Lys-D-Ala-|-D-Ala. Also transpeptidation of peptidyl-alanyl moieties that are N-acyl substituents of D-alanine.</text>
        <dbReference type="EC" id="3.4.16.4"/>
    </reaction>
</comment>
<comment type="similarity">
    <text evidence="2">In the N-terminal section; belongs to the glycosyltransferase 51 family.</text>
</comment>
<evidence type="ECO:0000256" key="3">
    <source>
        <dbReference type="ARBA" id="ARBA00022475"/>
    </source>
</evidence>
<protein>
    <submittedName>
        <fullName evidence="21">PBP1A family penicillin-binding protein</fullName>
    </submittedName>
</protein>
<evidence type="ECO:0000256" key="14">
    <source>
        <dbReference type="ARBA" id="ARBA00023268"/>
    </source>
</evidence>
<dbReference type="EMBL" id="DXHX01000172">
    <property type="protein sequence ID" value="HIV75832.1"/>
    <property type="molecule type" value="Genomic_DNA"/>
</dbReference>
<dbReference type="FunFam" id="1.10.3810.10:FF:000001">
    <property type="entry name" value="Penicillin-binding protein 1A"/>
    <property type="match status" value="1"/>
</dbReference>
<organism evidence="21 22">
    <name type="scientific">Candidatus Pseudogracilibacillus intestinigallinarum</name>
    <dbReference type="NCBI Taxonomy" id="2838742"/>
    <lineage>
        <taxon>Bacteria</taxon>
        <taxon>Bacillati</taxon>
        <taxon>Bacillota</taxon>
        <taxon>Bacilli</taxon>
        <taxon>Bacillales</taxon>
        <taxon>Bacillaceae</taxon>
        <taxon>Pseudogracilibacillus</taxon>
    </lineage>
</organism>
<evidence type="ECO:0000256" key="1">
    <source>
        <dbReference type="ARBA" id="ARBA00007090"/>
    </source>
</evidence>
<dbReference type="InterPro" id="IPR023346">
    <property type="entry name" value="Lysozyme-like_dom_sf"/>
</dbReference>
<keyword evidence="14" id="KW-0511">Multifunctional enzyme</keyword>
<dbReference type="GO" id="GO:0009002">
    <property type="term" value="F:serine-type D-Ala-D-Ala carboxypeptidase activity"/>
    <property type="evidence" value="ECO:0007669"/>
    <property type="project" value="UniProtKB-EC"/>
</dbReference>
<keyword evidence="12 18" id="KW-1133">Transmembrane helix</keyword>
<name>A0A9D1PPI4_9BACI</name>
<gene>
    <name evidence="21" type="ORF">H9895_12215</name>
</gene>
<sequence length="746" mass="84706">MDKYHNEKEEIESVEIDEINEVEETDKTSSKRRKFFTIKKVAVFAGSVFLLLLIGYTTLLYGGKMFVDEKKLFVSSPTTIETEDGEVIWYLYDEYRLPVELEEIPEHVQNAFLAIEDKRFYEHSGVDMRSIGRALYRDIITRSKAEGGSTITQQLAKNLFLTNDKSWYRKVKEGMISLYLEREYTKDEIFEMYLNVIYFGQGRYGIEAAANKYFNKSVQDLNLEEGALLAGMVKGPNGYSPIDHPDKAKNRRDVVLQTMADLQLITVEEAEEAKAKGVNLQITERKTNPAYEAYVDLVIQEVEEEYGLTLEDLKATQYRIRTGINKEAQNIAFEEFQQDTYFPGNSMKNVEGAFLMMEGETGQIAAAIGGRNFKSSQHNRAVARVGQPGSTMKPLAVYGPALETGDYTPFSMLEDEMKEWEGKPVRNANEVYNGEVSLYDALVQSKNTSAVWLLDQIGIDYGKSYLEKMGIEFKDKNLRIALGGLENGITLKEMVQGYRTFTNSGRSIEAHAVIDIHDLYGNEMLTENHDETEVFSEQVAWNMLEIMKAVVTNGTAQSGYYPNELAGKTGSTQHPKHEGQTKDAWFVGMTPEYVTALWMGYDDISEEGNYLFGGSSYPTVMTKTILTKLNEQQSLEATFTKPEKVDALEEPIQLPVITDLKGSHTFGGFKLMKGKLTWAKQEDDRIIYRIYEQKNDKVQKIGEVIGKNEFTIDKFSLFDGSSYYVVPYDTLTDREGEKSNSVKITF</sequence>
<accession>A0A9D1PPI4</accession>
<evidence type="ECO:0000313" key="21">
    <source>
        <dbReference type="EMBL" id="HIV75832.1"/>
    </source>
</evidence>
<proteinExistence type="inferred from homology"/>
<evidence type="ECO:0000256" key="6">
    <source>
        <dbReference type="ARBA" id="ARBA00022676"/>
    </source>
</evidence>
<keyword evidence="8 18" id="KW-0812">Transmembrane</keyword>
<evidence type="ECO:0000256" key="7">
    <source>
        <dbReference type="ARBA" id="ARBA00022679"/>
    </source>
</evidence>
<dbReference type="InterPro" id="IPR001460">
    <property type="entry name" value="PCN-bd_Tpept"/>
</dbReference>
<keyword evidence="5" id="KW-0645">Protease</keyword>
<evidence type="ECO:0000256" key="10">
    <source>
        <dbReference type="ARBA" id="ARBA00022960"/>
    </source>
</evidence>
<evidence type="ECO:0000256" key="5">
    <source>
        <dbReference type="ARBA" id="ARBA00022670"/>
    </source>
</evidence>
<evidence type="ECO:0000259" key="19">
    <source>
        <dbReference type="Pfam" id="PF00905"/>
    </source>
</evidence>
<dbReference type="Pfam" id="PF00905">
    <property type="entry name" value="Transpeptidase"/>
    <property type="match status" value="1"/>
</dbReference>
<reference evidence="21" key="1">
    <citation type="journal article" date="2021" name="PeerJ">
        <title>Extensive microbial diversity within the chicken gut microbiome revealed by metagenomics and culture.</title>
        <authorList>
            <person name="Gilroy R."/>
            <person name="Ravi A."/>
            <person name="Getino M."/>
            <person name="Pursley I."/>
            <person name="Horton D.L."/>
            <person name="Alikhan N.F."/>
            <person name="Baker D."/>
            <person name="Gharbi K."/>
            <person name="Hall N."/>
            <person name="Watson M."/>
            <person name="Adriaenssens E.M."/>
            <person name="Foster-Nyarko E."/>
            <person name="Jarju S."/>
            <person name="Secka A."/>
            <person name="Antonio M."/>
            <person name="Oren A."/>
            <person name="Chaudhuri R.R."/>
            <person name="La Ragione R."/>
            <person name="Hildebrand F."/>
            <person name="Pallen M.J."/>
        </authorList>
    </citation>
    <scope>NUCLEOTIDE SEQUENCE</scope>
    <source>
        <strain evidence="21">CHK169-2315</strain>
    </source>
</reference>
<evidence type="ECO:0000256" key="9">
    <source>
        <dbReference type="ARBA" id="ARBA00022801"/>
    </source>
</evidence>
<dbReference type="Proteomes" id="UP000823937">
    <property type="component" value="Unassembled WGS sequence"/>
</dbReference>
<keyword evidence="7" id="KW-0808">Transferase</keyword>
<dbReference type="NCBIfam" id="TIGR02074">
    <property type="entry name" value="PBP_1a_fam"/>
    <property type="match status" value="1"/>
</dbReference>
<evidence type="ECO:0000256" key="16">
    <source>
        <dbReference type="ARBA" id="ARBA00034000"/>
    </source>
</evidence>
<keyword evidence="13 18" id="KW-0472">Membrane</keyword>
<dbReference type="GO" id="GO:0030288">
    <property type="term" value="C:outer membrane-bounded periplasmic space"/>
    <property type="evidence" value="ECO:0007669"/>
    <property type="project" value="TreeGrafter"/>
</dbReference>
<dbReference type="Gene3D" id="1.10.3810.10">
    <property type="entry name" value="Biosynthetic peptidoglycan transglycosylase-like"/>
    <property type="match status" value="1"/>
</dbReference>
<evidence type="ECO:0000256" key="8">
    <source>
        <dbReference type="ARBA" id="ARBA00022692"/>
    </source>
</evidence>
<evidence type="ECO:0000256" key="4">
    <source>
        <dbReference type="ARBA" id="ARBA00022645"/>
    </source>
</evidence>
<keyword evidence="15" id="KW-0961">Cell wall biogenesis/degradation</keyword>
<evidence type="ECO:0000256" key="15">
    <source>
        <dbReference type="ARBA" id="ARBA00023316"/>
    </source>
</evidence>
<evidence type="ECO:0000256" key="2">
    <source>
        <dbReference type="ARBA" id="ARBA00007739"/>
    </source>
</evidence>
<dbReference type="GO" id="GO:0009252">
    <property type="term" value="P:peptidoglycan biosynthetic process"/>
    <property type="evidence" value="ECO:0007669"/>
    <property type="project" value="UniProtKB-KW"/>
</dbReference>
<dbReference type="PANTHER" id="PTHR32282:SF32">
    <property type="entry name" value="PENICILLIN-BINDING PROTEIN 2A"/>
    <property type="match status" value="1"/>
</dbReference>
<evidence type="ECO:0000256" key="18">
    <source>
        <dbReference type="SAM" id="Phobius"/>
    </source>
</evidence>
<keyword evidence="9" id="KW-0378">Hydrolase</keyword>
<dbReference type="GO" id="GO:0008955">
    <property type="term" value="F:peptidoglycan glycosyltransferase activity"/>
    <property type="evidence" value="ECO:0007669"/>
    <property type="project" value="UniProtKB-EC"/>
</dbReference>
<dbReference type="InterPro" id="IPR036950">
    <property type="entry name" value="PBP_transglycosylase"/>
</dbReference>
<dbReference type="InterPro" id="IPR012338">
    <property type="entry name" value="Beta-lactam/transpept-like"/>
</dbReference>
<keyword evidence="11" id="KW-0573">Peptidoglycan synthesis</keyword>
<evidence type="ECO:0000256" key="12">
    <source>
        <dbReference type="ARBA" id="ARBA00022989"/>
    </source>
</evidence>
<dbReference type="SUPFAM" id="SSF53955">
    <property type="entry name" value="Lysozyme-like"/>
    <property type="match status" value="1"/>
</dbReference>
<evidence type="ECO:0000256" key="17">
    <source>
        <dbReference type="ARBA" id="ARBA00049902"/>
    </source>
</evidence>
<dbReference type="GO" id="GO:0071555">
    <property type="term" value="P:cell wall organization"/>
    <property type="evidence" value="ECO:0007669"/>
    <property type="project" value="UniProtKB-KW"/>
</dbReference>
<feature type="domain" description="Glycosyl transferase family 51" evidence="20">
    <location>
        <begin position="90"/>
        <end position="259"/>
    </location>
</feature>
<dbReference type="InterPro" id="IPR050396">
    <property type="entry name" value="Glycosyltr_51/Transpeptidase"/>
</dbReference>
<comment type="caution">
    <text evidence="21">The sequence shown here is derived from an EMBL/GenBank/DDBJ whole genome shotgun (WGS) entry which is preliminary data.</text>
</comment>
<keyword evidence="10" id="KW-0133">Cell shape</keyword>
<keyword evidence="3" id="KW-1003">Cell membrane</keyword>
<dbReference type="GO" id="GO:0008658">
    <property type="term" value="F:penicillin binding"/>
    <property type="evidence" value="ECO:0007669"/>
    <property type="project" value="InterPro"/>
</dbReference>
<evidence type="ECO:0000256" key="11">
    <source>
        <dbReference type="ARBA" id="ARBA00022984"/>
    </source>
</evidence>
<dbReference type="GO" id="GO:0006508">
    <property type="term" value="P:proteolysis"/>
    <property type="evidence" value="ECO:0007669"/>
    <property type="project" value="UniProtKB-KW"/>
</dbReference>
<dbReference type="GO" id="GO:0008360">
    <property type="term" value="P:regulation of cell shape"/>
    <property type="evidence" value="ECO:0007669"/>
    <property type="project" value="UniProtKB-KW"/>
</dbReference>
<comment type="catalytic activity">
    <reaction evidence="17">
        <text>[GlcNAc-(1-&gt;4)-Mur2Ac(oyl-L-Ala-gamma-D-Glu-L-Lys-D-Ala-D-Ala)](n)-di-trans,octa-cis-undecaprenyl diphosphate + beta-D-GlcNAc-(1-&gt;4)-Mur2Ac(oyl-L-Ala-gamma-D-Glu-L-Lys-D-Ala-D-Ala)-di-trans,octa-cis-undecaprenyl diphosphate = [GlcNAc-(1-&gt;4)-Mur2Ac(oyl-L-Ala-gamma-D-Glu-L-Lys-D-Ala-D-Ala)](n+1)-di-trans,octa-cis-undecaprenyl diphosphate + di-trans,octa-cis-undecaprenyl diphosphate + H(+)</text>
        <dbReference type="Rhea" id="RHEA:23708"/>
        <dbReference type="Rhea" id="RHEA-COMP:9602"/>
        <dbReference type="Rhea" id="RHEA-COMP:9603"/>
        <dbReference type="ChEBI" id="CHEBI:15378"/>
        <dbReference type="ChEBI" id="CHEBI:58405"/>
        <dbReference type="ChEBI" id="CHEBI:60033"/>
        <dbReference type="ChEBI" id="CHEBI:78435"/>
        <dbReference type="EC" id="2.4.99.28"/>
    </reaction>
</comment>
<evidence type="ECO:0000313" key="22">
    <source>
        <dbReference type="Proteomes" id="UP000823937"/>
    </source>
</evidence>
<feature type="transmembrane region" description="Helical" evidence="18">
    <location>
        <begin position="41"/>
        <end position="62"/>
    </location>
</feature>
<dbReference type="PANTHER" id="PTHR32282">
    <property type="entry name" value="BINDING PROTEIN TRANSPEPTIDASE, PUTATIVE-RELATED"/>
    <property type="match status" value="1"/>
</dbReference>
<dbReference type="Pfam" id="PF00912">
    <property type="entry name" value="Transgly"/>
    <property type="match status" value="1"/>
</dbReference>
<dbReference type="SUPFAM" id="SSF56601">
    <property type="entry name" value="beta-lactamase/transpeptidase-like"/>
    <property type="match status" value="1"/>
</dbReference>
<keyword evidence="6" id="KW-0328">Glycosyltransferase</keyword>
<dbReference type="Gene3D" id="3.40.710.10">
    <property type="entry name" value="DD-peptidase/beta-lactamase superfamily"/>
    <property type="match status" value="1"/>
</dbReference>
<keyword evidence="4" id="KW-0121">Carboxypeptidase</keyword>